<dbReference type="Proteomes" id="UP000305729">
    <property type="component" value="Chromosome 1"/>
</dbReference>
<dbReference type="AlphaFoldDB" id="A0A5S3UU72"/>
<evidence type="ECO:0000313" key="2">
    <source>
        <dbReference type="Proteomes" id="UP000305729"/>
    </source>
</evidence>
<proteinExistence type="predicted"/>
<reference evidence="1 2" key="1">
    <citation type="submission" date="2019-10" db="EMBL/GenBank/DDBJ databases">
        <title>Pseudoalteromonas rubra S4059.</title>
        <authorList>
            <person name="Paulsen S."/>
            <person name="Wang X."/>
        </authorList>
    </citation>
    <scope>NUCLEOTIDE SEQUENCE [LARGE SCALE GENOMIC DNA]</scope>
    <source>
        <strain evidence="1 2">S4059</strain>
    </source>
</reference>
<accession>A0A5S3UU72</accession>
<protein>
    <submittedName>
        <fullName evidence="1">Uncharacterized protein</fullName>
    </submittedName>
</protein>
<dbReference type="EMBL" id="CP045429">
    <property type="protein sequence ID" value="QPB82914.1"/>
    <property type="molecule type" value="Genomic_DNA"/>
</dbReference>
<gene>
    <name evidence="1" type="ORF">CWC22_007895</name>
</gene>
<evidence type="ECO:0000313" key="1">
    <source>
        <dbReference type="EMBL" id="QPB82914.1"/>
    </source>
</evidence>
<organism evidence="1 2">
    <name type="scientific">Pseudoalteromonas rubra</name>
    <dbReference type="NCBI Taxonomy" id="43658"/>
    <lineage>
        <taxon>Bacteria</taxon>
        <taxon>Pseudomonadati</taxon>
        <taxon>Pseudomonadota</taxon>
        <taxon>Gammaproteobacteria</taxon>
        <taxon>Alteromonadales</taxon>
        <taxon>Pseudoalteromonadaceae</taxon>
        <taxon>Pseudoalteromonas</taxon>
    </lineage>
</organism>
<dbReference type="RefSeq" id="WP_138538782.1">
    <property type="nucleotide sequence ID" value="NZ_CP045429.1"/>
</dbReference>
<name>A0A5S3UU72_9GAMM</name>
<sequence>MAFRPDNGSPQEKKKLGNGVDSLHHTTKRMLNFEKKVFHDLESFERTLDAAISSEGTDQGNQKSYAFEAYKKLYEHHQKLSDEETLITRMERNAQIRNVLFRSLTTLAIGFSIMLVYFVAHKLEIPMPLLRIGVS</sequence>